<dbReference type="PANTHER" id="PTHR24287">
    <property type="entry name" value="P450, PUTATIVE (EUROFUNG)-RELATED"/>
    <property type="match status" value="1"/>
</dbReference>
<keyword evidence="3 7" id="KW-0479">Metal-binding</keyword>
<accession>A0AAN6Y0N9</accession>
<keyword evidence="7" id="KW-0349">Heme</keyword>
<evidence type="ECO:0000256" key="6">
    <source>
        <dbReference type="ARBA" id="ARBA00023033"/>
    </source>
</evidence>
<keyword evidence="6 7" id="KW-0503">Monooxygenase</keyword>
<dbReference type="Proteomes" id="UP001301769">
    <property type="component" value="Unassembled WGS sequence"/>
</dbReference>
<gene>
    <name evidence="8" type="ORF">QBC37DRAFT_429685</name>
</gene>
<dbReference type="EMBL" id="MU858191">
    <property type="protein sequence ID" value="KAK4209880.1"/>
    <property type="molecule type" value="Genomic_DNA"/>
</dbReference>
<reference evidence="8" key="2">
    <citation type="submission" date="2023-05" db="EMBL/GenBank/DDBJ databases">
        <authorList>
            <consortium name="Lawrence Berkeley National Laboratory"/>
            <person name="Steindorff A."/>
            <person name="Hensen N."/>
            <person name="Bonometti L."/>
            <person name="Westerberg I."/>
            <person name="Brannstrom I.O."/>
            <person name="Guillou S."/>
            <person name="Cros-Aarteil S."/>
            <person name="Calhoun S."/>
            <person name="Haridas S."/>
            <person name="Kuo A."/>
            <person name="Mondo S."/>
            <person name="Pangilinan J."/>
            <person name="Riley R."/>
            <person name="Labutti K."/>
            <person name="Andreopoulos B."/>
            <person name="Lipzen A."/>
            <person name="Chen C."/>
            <person name="Yanf M."/>
            <person name="Daum C."/>
            <person name="Ng V."/>
            <person name="Clum A."/>
            <person name="Ohm R."/>
            <person name="Martin F."/>
            <person name="Silar P."/>
            <person name="Natvig D."/>
            <person name="Lalanne C."/>
            <person name="Gautier V."/>
            <person name="Ament-Velasquez S.L."/>
            <person name="Kruys A."/>
            <person name="Hutchinson M.I."/>
            <person name="Powell A.J."/>
            <person name="Barry K."/>
            <person name="Miller A.N."/>
            <person name="Grigoriev I.V."/>
            <person name="Debuchy R."/>
            <person name="Gladieux P."/>
            <person name="Thoren M.H."/>
            <person name="Johannesson H."/>
        </authorList>
    </citation>
    <scope>NUCLEOTIDE SEQUENCE</scope>
    <source>
        <strain evidence="8">PSN293</strain>
    </source>
</reference>
<dbReference type="PROSITE" id="PS00086">
    <property type="entry name" value="CYTOCHROME_P450"/>
    <property type="match status" value="1"/>
</dbReference>
<evidence type="ECO:0000256" key="1">
    <source>
        <dbReference type="ARBA" id="ARBA00001971"/>
    </source>
</evidence>
<dbReference type="InterPro" id="IPR017972">
    <property type="entry name" value="Cyt_P450_CS"/>
</dbReference>
<evidence type="ECO:0000256" key="4">
    <source>
        <dbReference type="ARBA" id="ARBA00023002"/>
    </source>
</evidence>
<evidence type="ECO:0000256" key="5">
    <source>
        <dbReference type="ARBA" id="ARBA00023004"/>
    </source>
</evidence>
<evidence type="ECO:0000256" key="7">
    <source>
        <dbReference type="RuleBase" id="RU000461"/>
    </source>
</evidence>
<dbReference type="Pfam" id="PF00067">
    <property type="entry name" value="p450"/>
    <property type="match status" value="1"/>
</dbReference>
<dbReference type="Gene3D" id="1.10.630.10">
    <property type="entry name" value="Cytochrome P450"/>
    <property type="match status" value="1"/>
</dbReference>
<reference evidence="8" key="1">
    <citation type="journal article" date="2023" name="Mol. Phylogenet. Evol.">
        <title>Genome-scale phylogeny and comparative genomics of the fungal order Sordariales.</title>
        <authorList>
            <person name="Hensen N."/>
            <person name="Bonometti L."/>
            <person name="Westerberg I."/>
            <person name="Brannstrom I.O."/>
            <person name="Guillou S."/>
            <person name="Cros-Aarteil S."/>
            <person name="Calhoun S."/>
            <person name="Haridas S."/>
            <person name="Kuo A."/>
            <person name="Mondo S."/>
            <person name="Pangilinan J."/>
            <person name="Riley R."/>
            <person name="LaButti K."/>
            <person name="Andreopoulos B."/>
            <person name="Lipzen A."/>
            <person name="Chen C."/>
            <person name="Yan M."/>
            <person name="Daum C."/>
            <person name="Ng V."/>
            <person name="Clum A."/>
            <person name="Steindorff A."/>
            <person name="Ohm R.A."/>
            <person name="Martin F."/>
            <person name="Silar P."/>
            <person name="Natvig D.O."/>
            <person name="Lalanne C."/>
            <person name="Gautier V."/>
            <person name="Ament-Velasquez S.L."/>
            <person name="Kruys A."/>
            <person name="Hutchinson M.I."/>
            <person name="Powell A.J."/>
            <person name="Barry K."/>
            <person name="Miller A.N."/>
            <person name="Grigoriev I.V."/>
            <person name="Debuchy R."/>
            <person name="Gladieux P."/>
            <person name="Hiltunen Thoren M."/>
            <person name="Johannesson H."/>
        </authorList>
    </citation>
    <scope>NUCLEOTIDE SEQUENCE</scope>
    <source>
        <strain evidence="8">PSN293</strain>
    </source>
</reference>
<protein>
    <submittedName>
        <fullName evidence="8">Cytochrome P450</fullName>
    </submittedName>
</protein>
<evidence type="ECO:0000256" key="3">
    <source>
        <dbReference type="ARBA" id="ARBA00022723"/>
    </source>
</evidence>
<dbReference type="GO" id="GO:0016712">
    <property type="term" value="F:oxidoreductase activity, acting on paired donors, with incorporation or reduction of molecular oxygen, reduced flavin or flavoprotein as one donor, and incorporation of one atom of oxygen"/>
    <property type="evidence" value="ECO:0007669"/>
    <property type="project" value="InterPro"/>
</dbReference>
<organism evidence="8 9">
    <name type="scientific">Rhypophila decipiens</name>
    <dbReference type="NCBI Taxonomy" id="261697"/>
    <lineage>
        <taxon>Eukaryota</taxon>
        <taxon>Fungi</taxon>
        <taxon>Dikarya</taxon>
        <taxon>Ascomycota</taxon>
        <taxon>Pezizomycotina</taxon>
        <taxon>Sordariomycetes</taxon>
        <taxon>Sordariomycetidae</taxon>
        <taxon>Sordariales</taxon>
        <taxon>Naviculisporaceae</taxon>
        <taxon>Rhypophila</taxon>
    </lineage>
</organism>
<dbReference type="InterPro" id="IPR047146">
    <property type="entry name" value="Cyt_P450_E_CYP52_fungi"/>
</dbReference>
<evidence type="ECO:0000313" key="9">
    <source>
        <dbReference type="Proteomes" id="UP001301769"/>
    </source>
</evidence>
<keyword evidence="5 7" id="KW-0408">Iron</keyword>
<evidence type="ECO:0000313" key="8">
    <source>
        <dbReference type="EMBL" id="KAK4209880.1"/>
    </source>
</evidence>
<comment type="cofactor">
    <cofactor evidence="1">
        <name>heme</name>
        <dbReference type="ChEBI" id="CHEBI:30413"/>
    </cofactor>
</comment>
<sequence>MKTCPTTKNTTYNDDIPSVASRTFLDIFASPSNERLKLEFEIISFRLFSVNWGGPVDRPTRFIRTVVLESPVAWIQEPNLCEAPATSPVSHTTNQLRNPNNHTHNTMDTLTSLALAWLAQRTILPHLNLKPPTSPLTTFLLLAILIKTLLTSARKLLFLCKAKSLGCANPPSYPHKDPILGLDLLAPTLKSVKNHTFVSEMRSRFARHGNTHYVLALGRWVLVTCEPENIKCILGTKMDDYPIAGPRLYAALPLLGPDSVFTTNGAKWHHARGMIRPAFVRDQVADLRCFDEHITNLLAVVPRDGSVFDVQALLQAMTMDSSTDFMLGYSTNSLRQPSPEAEKFLEDFEFGSAQGAKRARLGSLSFWIPNRELEAAVGRIRTYLRFYLRRAIEEGAAEKKEKERERGYVYLDEVLKMGLSEDHAIDQILSIIVAGRDTTAAAMTSAFYYLARSPEAVEKLRSEVKEVEAEIGGHDGMPTWEQLKGMKYLNNVIKEGLRLFPPLPTNSRETNKDTILPVGGGPDGKQPILVPKGTPVRWSLDMMQRRKDIYGPDAEEFRPERWESRRVGWDYLPFHGGPRICLGQQFALTQMSFTLYKFFKVFKSIEARDADLPLLIKSNLTASFANGCHIVAVPA</sequence>
<name>A0AAN6Y0N9_9PEZI</name>
<keyword evidence="4 7" id="KW-0560">Oxidoreductase</keyword>
<evidence type="ECO:0000256" key="2">
    <source>
        <dbReference type="ARBA" id="ARBA00010617"/>
    </source>
</evidence>
<dbReference type="SUPFAM" id="SSF48264">
    <property type="entry name" value="Cytochrome P450"/>
    <property type="match status" value="1"/>
</dbReference>
<dbReference type="CDD" id="cd11063">
    <property type="entry name" value="CYP52"/>
    <property type="match status" value="1"/>
</dbReference>
<keyword evidence="9" id="KW-1185">Reference proteome</keyword>
<dbReference type="PRINTS" id="PR00385">
    <property type="entry name" value="P450"/>
</dbReference>
<dbReference type="PRINTS" id="PR01239">
    <property type="entry name" value="EP450IICYP52"/>
</dbReference>
<dbReference type="PANTHER" id="PTHR24287:SF17">
    <property type="entry name" value="P450, PUTATIVE (EUROFUNG)-RELATED"/>
    <property type="match status" value="1"/>
</dbReference>
<dbReference type="InterPro" id="IPR036396">
    <property type="entry name" value="Cyt_P450_sf"/>
</dbReference>
<dbReference type="GO" id="GO:0005506">
    <property type="term" value="F:iron ion binding"/>
    <property type="evidence" value="ECO:0007669"/>
    <property type="project" value="InterPro"/>
</dbReference>
<comment type="caution">
    <text evidence="8">The sequence shown here is derived from an EMBL/GenBank/DDBJ whole genome shotgun (WGS) entry which is preliminary data.</text>
</comment>
<proteinExistence type="inferred from homology"/>
<dbReference type="InterPro" id="IPR002974">
    <property type="entry name" value="Cyt_P450_E_CYP52_ascomycetes"/>
</dbReference>
<comment type="similarity">
    <text evidence="2 7">Belongs to the cytochrome P450 family.</text>
</comment>
<dbReference type="InterPro" id="IPR001128">
    <property type="entry name" value="Cyt_P450"/>
</dbReference>
<dbReference type="GO" id="GO:0020037">
    <property type="term" value="F:heme binding"/>
    <property type="evidence" value="ECO:0007669"/>
    <property type="project" value="InterPro"/>
</dbReference>
<dbReference type="AlphaFoldDB" id="A0AAN6Y0N9"/>